<dbReference type="AlphaFoldDB" id="A0A8J5F1Q7"/>
<evidence type="ECO:0000313" key="1">
    <source>
        <dbReference type="EMBL" id="KAG6480052.1"/>
    </source>
</evidence>
<keyword evidence="2" id="KW-1185">Reference proteome</keyword>
<evidence type="ECO:0000313" key="2">
    <source>
        <dbReference type="Proteomes" id="UP000734854"/>
    </source>
</evidence>
<name>A0A8J5F1Q7_ZINOF</name>
<sequence length="244" mass="26846">MLTWNFRPFFHPTSTPRARSLESVGFVMNGFRHATEIRTKRCFAVFTNDLFLSIPWEAKQKPSLHMVPGTGNSSLALTQWREVYWQQGAEEVGSSDQRRKEATLILSEHGGAEGESRKTSRADEVDATIPTTPINCNSTTLSRVGEKIHVLAVSGSVMQVITYTTLQWLRMSSLMMTCNQGEEEAANHGIGEGTGKKFSSVGKQTRVLEETTIGCCAWAASKAGGYLVPEQEGQVEDQAVGDEL</sequence>
<comment type="caution">
    <text evidence="1">The sequence shown here is derived from an EMBL/GenBank/DDBJ whole genome shotgun (WGS) entry which is preliminary data.</text>
</comment>
<protein>
    <submittedName>
        <fullName evidence="1">Uncharacterized protein</fullName>
    </submittedName>
</protein>
<proteinExistence type="predicted"/>
<gene>
    <name evidence="1" type="ORF">ZIOFF_063529</name>
</gene>
<dbReference type="EMBL" id="JACMSC010000017">
    <property type="protein sequence ID" value="KAG6480052.1"/>
    <property type="molecule type" value="Genomic_DNA"/>
</dbReference>
<dbReference type="Proteomes" id="UP000734854">
    <property type="component" value="Unassembled WGS sequence"/>
</dbReference>
<accession>A0A8J5F1Q7</accession>
<organism evidence="1 2">
    <name type="scientific">Zingiber officinale</name>
    <name type="common">Ginger</name>
    <name type="synonym">Amomum zingiber</name>
    <dbReference type="NCBI Taxonomy" id="94328"/>
    <lineage>
        <taxon>Eukaryota</taxon>
        <taxon>Viridiplantae</taxon>
        <taxon>Streptophyta</taxon>
        <taxon>Embryophyta</taxon>
        <taxon>Tracheophyta</taxon>
        <taxon>Spermatophyta</taxon>
        <taxon>Magnoliopsida</taxon>
        <taxon>Liliopsida</taxon>
        <taxon>Zingiberales</taxon>
        <taxon>Zingiberaceae</taxon>
        <taxon>Zingiber</taxon>
    </lineage>
</organism>
<reference evidence="1 2" key="1">
    <citation type="submission" date="2020-08" db="EMBL/GenBank/DDBJ databases">
        <title>Plant Genome Project.</title>
        <authorList>
            <person name="Zhang R.-G."/>
        </authorList>
    </citation>
    <scope>NUCLEOTIDE SEQUENCE [LARGE SCALE GENOMIC DNA]</scope>
    <source>
        <tissue evidence="1">Rhizome</tissue>
    </source>
</reference>